<feature type="compositionally biased region" description="Basic and acidic residues" evidence="1">
    <location>
        <begin position="82"/>
        <end position="95"/>
    </location>
</feature>
<gene>
    <name evidence="2" type="ORF">DERYTH_LOCUS6448</name>
</gene>
<evidence type="ECO:0000313" key="2">
    <source>
        <dbReference type="EMBL" id="CAG8576067.1"/>
    </source>
</evidence>
<protein>
    <submittedName>
        <fullName evidence="2">24686_t:CDS:1</fullName>
    </submittedName>
</protein>
<reference evidence="2" key="1">
    <citation type="submission" date="2021-06" db="EMBL/GenBank/DDBJ databases">
        <authorList>
            <person name="Kallberg Y."/>
            <person name="Tangrot J."/>
            <person name="Rosling A."/>
        </authorList>
    </citation>
    <scope>NUCLEOTIDE SEQUENCE</scope>
    <source>
        <strain evidence="2">MA453B</strain>
    </source>
</reference>
<dbReference type="EMBL" id="CAJVPY010002935">
    <property type="protein sequence ID" value="CAG8576067.1"/>
    <property type="molecule type" value="Genomic_DNA"/>
</dbReference>
<feature type="region of interest" description="Disordered" evidence="1">
    <location>
        <begin position="28"/>
        <end position="128"/>
    </location>
</feature>
<sequence length="128" mass="14607">MYTRSIRCARVSLSQFRIFSDLSACNYSSNSQEHQHNYKKHLTSSEARKDDKKSNNTYSRAGNRAEQTVSGETNHIAQSETAYDKDVVYPDEEIKKMKKKNNQDSLDYSAANPDMSVTTKDSSVPDRK</sequence>
<comment type="caution">
    <text evidence="2">The sequence shown here is derived from an EMBL/GenBank/DDBJ whole genome shotgun (WGS) entry which is preliminary data.</text>
</comment>
<dbReference type="OrthoDB" id="2442568at2759"/>
<keyword evidence="3" id="KW-1185">Reference proteome</keyword>
<proteinExistence type="predicted"/>
<evidence type="ECO:0000313" key="3">
    <source>
        <dbReference type="Proteomes" id="UP000789405"/>
    </source>
</evidence>
<dbReference type="AlphaFoldDB" id="A0A9N9BU75"/>
<evidence type="ECO:0000256" key="1">
    <source>
        <dbReference type="SAM" id="MobiDB-lite"/>
    </source>
</evidence>
<organism evidence="2 3">
    <name type="scientific">Dentiscutata erythropus</name>
    <dbReference type="NCBI Taxonomy" id="1348616"/>
    <lineage>
        <taxon>Eukaryota</taxon>
        <taxon>Fungi</taxon>
        <taxon>Fungi incertae sedis</taxon>
        <taxon>Mucoromycota</taxon>
        <taxon>Glomeromycotina</taxon>
        <taxon>Glomeromycetes</taxon>
        <taxon>Diversisporales</taxon>
        <taxon>Gigasporaceae</taxon>
        <taxon>Dentiscutata</taxon>
    </lineage>
</organism>
<accession>A0A9N9BU75</accession>
<feature type="compositionally biased region" description="Polar residues" evidence="1">
    <location>
        <begin position="55"/>
        <end position="81"/>
    </location>
</feature>
<dbReference type="Proteomes" id="UP000789405">
    <property type="component" value="Unassembled WGS sequence"/>
</dbReference>
<name>A0A9N9BU75_9GLOM</name>